<dbReference type="AlphaFoldDB" id="A0A8C4MGD2"/>
<keyword evidence="6" id="KW-1185">Reference proteome</keyword>
<evidence type="ECO:0000256" key="1">
    <source>
        <dbReference type="ARBA" id="ARBA00023157"/>
    </source>
</evidence>
<dbReference type="PANTHER" id="PTHR19944">
    <property type="entry name" value="MHC CLASS II-RELATED"/>
    <property type="match status" value="1"/>
</dbReference>
<evidence type="ECO:0000313" key="5">
    <source>
        <dbReference type="Ensembl" id="ENSEASP00005026241.2"/>
    </source>
</evidence>
<dbReference type="SMART" id="SM00407">
    <property type="entry name" value="IGc1"/>
    <property type="match status" value="1"/>
</dbReference>
<keyword evidence="2" id="KW-0393">Immunoglobulin domain</keyword>
<reference evidence="5 6" key="1">
    <citation type="journal article" date="2020" name="Nat. Commun.">
        <title>Donkey genomes provide new insights into domestication and selection for coat color.</title>
        <authorList>
            <person name="Wang"/>
            <person name="C."/>
            <person name="Li"/>
            <person name="H."/>
            <person name="Guo"/>
            <person name="Y."/>
            <person name="Huang"/>
            <person name="J."/>
            <person name="Sun"/>
            <person name="Y."/>
            <person name="Min"/>
            <person name="J."/>
            <person name="Wang"/>
            <person name="J."/>
            <person name="Fang"/>
            <person name="X."/>
            <person name="Zhao"/>
            <person name="Z."/>
            <person name="Wang"/>
            <person name="S."/>
            <person name="Zhang"/>
            <person name="Y."/>
            <person name="Liu"/>
            <person name="Q."/>
            <person name="Jiang"/>
            <person name="Q."/>
            <person name="Wang"/>
            <person name="X."/>
            <person name="Guo"/>
            <person name="Y."/>
            <person name="Yang"/>
            <person name="C."/>
            <person name="Wang"/>
            <person name="Y."/>
            <person name="Tian"/>
            <person name="F."/>
            <person name="Zhuang"/>
            <person name="G."/>
            <person name="Fan"/>
            <person name="Y."/>
            <person name="Gao"/>
            <person name="Q."/>
            <person name="Li"/>
            <person name="Y."/>
            <person name="Ju"/>
            <person name="Z."/>
            <person name="Li"/>
            <person name="J."/>
            <person name="Li"/>
            <person name="R."/>
            <person name="Hou"/>
            <person name="M."/>
            <person name="Yang"/>
            <person name="G."/>
            <person name="Liu"/>
            <person name="G."/>
            <person name="Liu"/>
            <person name="W."/>
            <person name="Guo"/>
            <person name="J."/>
            <person name="Pan"/>
            <person name="S."/>
            <person name="Fan"/>
            <person name="G."/>
            <person name="Zhang"/>
            <person name="W."/>
            <person name="Zhang"/>
            <person name="R."/>
            <person name="Yu"/>
            <person name="J."/>
            <person name="Zhang"/>
            <person name="X."/>
            <person name="Yin"/>
            <person name="Q."/>
            <person name="Ji"/>
            <person name="C."/>
            <person name="Jin"/>
            <person name="Y."/>
            <person name="Yue"/>
            <person name="G."/>
            <person name="Liu"/>
            <person name="M."/>
            <person name="Xu"/>
            <person name="J."/>
            <person name="Liu"/>
            <person name="S."/>
            <person name="Jordana"/>
            <person name="J."/>
            <person name="Noce"/>
            <person name="A."/>
            <person name="Amills"/>
            <person name="M."/>
            <person name="Wu"/>
            <person name="D.D."/>
            <person name="Li"/>
            <person name="S."/>
            <person name="Zhou"/>
            <person name="X. and Zhong"/>
            <person name="J."/>
        </authorList>
    </citation>
    <scope>NUCLEOTIDE SEQUENCE [LARGE SCALE GENOMIC DNA]</scope>
</reference>
<dbReference type="InterPro" id="IPR036179">
    <property type="entry name" value="Ig-like_dom_sf"/>
</dbReference>
<dbReference type="PROSITE" id="PS50835">
    <property type="entry name" value="IG_LIKE"/>
    <property type="match status" value="1"/>
</dbReference>
<sequence length="172" mass="18956">LLPQRLDGELEGKWRCHHRRRPDHQALETEQRQVRGQQLPDADLRTVEIVQQCQLPGHAPRENRGPPSAPSVSLFPPSSEELSANKATVVCLISDFSPSDLTVSWKVNGAVTTDGVQTTRPSKQSNGKYAASSYLTRTSAQWKSYSSVSCQVTHQGKTVEKKLSPSDGVSHQ</sequence>
<evidence type="ECO:0000313" key="6">
    <source>
        <dbReference type="Proteomes" id="UP000694387"/>
    </source>
</evidence>
<name>A0A8C4MGD2_EQUAS</name>
<evidence type="ECO:0000259" key="4">
    <source>
        <dbReference type="PROSITE" id="PS50835"/>
    </source>
</evidence>
<evidence type="ECO:0000256" key="3">
    <source>
        <dbReference type="SAM" id="MobiDB-lite"/>
    </source>
</evidence>
<proteinExistence type="predicted"/>
<dbReference type="InterPro" id="IPR007110">
    <property type="entry name" value="Ig-like_dom"/>
</dbReference>
<dbReference type="InterPro" id="IPR003597">
    <property type="entry name" value="Ig_C1-set"/>
</dbReference>
<organism evidence="5 6">
    <name type="scientific">Equus asinus</name>
    <name type="common">Donkey</name>
    <name type="synonym">Equus africanus asinus</name>
    <dbReference type="NCBI Taxonomy" id="9793"/>
    <lineage>
        <taxon>Eukaryota</taxon>
        <taxon>Metazoa</taxon>
        <taxon>Chordata</taxon>
        <taxon>Craniata</taxon>
        <taxon>Vertebrata</taxon>
        <taxon>Euteleostomi</taxon>
        <taxon>Mammalia</taxon>
        <taxon>Eutheria</taxon>
        <taxon>Laurasiatheria</taxon>
        <taxon>Perissodactyla</taxon>
        <taxon>Equidae</taxon>
        <taxon>Equus</taxon>
    </lineage>
</organism>
<protein>
    <recommendedName>
        <fullName evidence="4">Ig-like domain-containing protein</fullName>
    </recommendedName>
</protein>
<dbReference type="FunFam" id="2.60.40.10:FF:000283">
    <property type="entry name" value="Immunoglobulin kappa constant"/>
    <property type="match status" value="1"/>
</dbReference>
<dbReference type="CDD" id="cd07699">
    <property type="entry name" value="IgC1_L"/>
    <property type="match status" value="1"/>
</dbReference>
<feature type="domain" description="Ig-like" evidence="4">
    <location>
        <begin position="70"/>
        <end position="164"/>
    </location>
</feature>
<dbReference type="InterPro" id="IPR013783">
    <property type="entry name" value="Ig-like_fold"/>
</dbReference>
<evidence type="ECO:0000256" key="2">
    <source>
        <dbReference type="ARBA" id="ARBA00023319"/>
    </source>
</evidence>
<dbReference type="PANTHER" id="PTHR19944:SF98">
    <property type="entry name" value="IG-LIKE DOMAIN-CONTAINING PROTEIN"/>
    <property type="match status" value="1"/>
</dbReference>
<dbReference type="Ensembl" id="ENSEAST00005028495.2">
    <property type="protein sequence ID" value="ENSEASP00005026241.2"/>
    <property type="gene ID" value="ENSEASG00005017898.2"/>
</dbReference>
<feature type="region of interest" description="Disordered" evidence="3">
    <location>
        <begin position="56"/>
        <end position="79"/>
    </location>
</feature>
<dbReference type="InterPro" id="IPR050160">
    <property type="entry name" value="MHC/Immunoglobulin"/>
</dbReference>
<keyword evidence="1" id="KW-1015">Disulfide bond</keyword>
<dbReference type="Gene3D" id="2.60.40.10">
    <property type="entry name" value="Immunoglobulins"/>
    <property type="match status" value="1"/>
</dbReference>
<dbReference type="GeneTree" id="ENSGT00940000153307"/>
<dbReference type="Pfam" id="PF07654">
    <property type="entry name" value="C1-set"/>
    <property type="match status" value="1"/>
</dbReference>
<reference evidence="5" key="2">
    <citation type="submission" date="2025-08" db="UniProtKB">
        <authorList>
            <consortium name="Ensembl"/>
        </authorList>
    </citation>
    <scope>IDENTIFICATION</scope>
</reference>
<reference evidence="5" key="3">
    <citation type="submission" date="2025-09" db="UniProtKB">
        <authorList>
            <consortium name="Ensembl"/>
        </authorList>
    </citation>
    <scope>IDENTIFICATION</scope>
</reference>
<accession>A0A8C4MGD2</accession>
<dbReference type="SUPFAM" id="SSF48726">
    <property type="entry name" value="Immunoglobulin"/>
    <property type="match status" value="1"/>
</dbReference>
<dbReference type="Proteomes" id="UP000694387">
    <property type="component" value="Chromosome 8"/>
</dbReference>